<dbReference type="Gene3D" id="1.10.287.130">
    <property type="match status" value="1"/>
</dbReference>
<keyword evidence="7" id="KW-0547">Nucleotide-binding</keyword>
<evidence type="ECO:0000256" key="10">
    <source>
        <dbReference type="ARBA" id="ARBA00023012"/>
    </source>
</evidence>
<evidence type="ECO:0000256" key="8">
    <source>
        <dbReference type="ARBA" id="ARBA00022777"/>
    </source>
</evidence>
<proteinExistence type="predicted"/>
<evidence type="ECO:0000256" key="2">
    <source>
        <dbReference type="ARBA" id="ARBA00004651"/>
    </source>
</evidence>
<keyword evidence="11" id="KW-1133">Transmembrane helix</keyword>
<dbReference type="PANTHER" id="PTHR44936">
    <property type="entry name" value="SENSOR PROTEIN CREC"/>
    <property type="match status" value="1"/>
</dbReference>
<dbReference type="PRINTS" id="PR00344">
    <property type="entry name" value="BCTRLSENSOR"/>
</dbReference>
<dbReference type="PANTHER" id="PTHR44936:SF10">
    <property type="entry name" value="SENSOR PROTEIN RSTB"/>
    <property type="match status" value="1"/>
</dbReference>
<dbReference type="GO" id="GO:0005524">
    <property type="term" value="F:ATP binding"/>
    <property type="evidence" value="ECO:0007669"/>
    <property type="project" value="UniProtKB-KW"/>
</dbReference>
<dbReference type="EMBL" id="JACHJJ010000013">
    <property type="protein sequence ID" value="MBB5964705.1"/>
    <property type="molecule type" value="Genomic_DNA"/>
</dbReference>
<evidence type="ECO:0000259" key="12">
    <source>
        <dbReference type="PROSITE" id="PS50109"/>
    </source>
</evidence>
<dbReference type="GO" id="GO:0005886">
    <property type="term" value="C:plasma membrane"/>
    <property type="evidence" value="ECO:0007669"/>
    <property type="project" value="UniProtKB-SubCell"/>
</dbReference>
<dbReference type="SMART" id="SM00388">
    <property type="entry name" value="HisKA"/>
    <property type="match status" value="1"/>
</dbReference>
<evidence type="ECO:0000256" key="5">
    <source>
        <dbReference type="ARBA" id="ARBA00022553"/>
    </source>
</evidence>
<comment type="caution">
    <text evidence="13">The sequence shown here is derived from an EMBL/GenBank/DDBJ whole genome shotgun (WGS) entry which is preliminary data.</text>
</comment>
<keyword evidence="11" id="KW-0812">Transmembrane</keyword>
<organism evidence="13 14">
    <name type="scientific">Planomonospora venezuelensis</name>
    <dbReference type="NCBI Taxonomy" id="1999"/>
    <lineage>
        <taxon>Bacteria</taxon>
        <taxon>Bacillati</taxon>
        <taxon>Actinomycetota</taxon>
        <taxon>Actinomycetes</taxon>
        <taxon>Streptosporangiales</taxon>
        <taxon>Streptosporangiaceae</taxon>
        <taxon>Planomonospora</taxon>
    </lineage>
</organism>
<keyword evidence="8 13" id="KW-0418">Kinase</keyword>
<keyword evidence="11" id="KW-0472">Membrane</keyword>
<feature type="transmembrane region" description="Helical" evidence="11">
    <location>
        <begin position="117"/>
        <end position="134"/>
    </location>
</feature>
<evidence type="ECO:0000256" key="11">
    <source>
        <dbReference type="SAM" id="Phobius"/>
    </source>
</evidence>
<evidence type="ECO:0000256" key="1">
    <source>
        <dbReference type="ARBA" id="ARBA00000085"/>
    </source>
</evidence>
<keyword evidence="10" id="KW-0902">Two-component regulatory system</keyword>
<dbReference type="AlphaFoldDB" id="A0A841D996"/>
<protein>
    <recommendedName>
        <fullName evidence="3">histidine kinase</fullName>
        <ecNumber evidence="3">2.7.13.3</ecNumber>
    </recommendedName>
</protein>
<dbReference type="Gene3D" id="3.30.565.10">
    <property type="entry name" value="Histidine kinase-like ATPase, C-terminal domain"/>
    <property type="match status" value="1"/>
</dbReference>
<feature type="transmembrane region" description="Helical" evidence="11">
    <location>
        <begin position="15"/>
        <end position="37"/>
    </location>
</feature>
<dbReference type="EC" id="2.7.13.3" evidence="3"/>
<dbReference type="Pfam" id="PF00512">
    <property type="entry name" value="HisKA"/>
    <property type="match status" value="1"/>
</dbReference>
<dbReference type="InterPro" id="IPR003661">
    <property type="entry name" value="HisK_dim/P_dom"/>
</dbReference>
<sequence>MAWRRLLIGEGPHVAARQIAVLLAGCALLALAVLPVIPEGHRMLLACEGGAQAVLAAAGWWLPWQRWPPWAPLGLGLGQLAVLGINGWVFGVTSTGNIPFFLLLVVWAGVNFPVRTVAAVVAVVAVTFLAPLSATEHAPAVLNGALVFVPTLAITGVLLAHQSERRRRDLDAIRRAHEALQRSHEEVRRAERWRAALTATLAHDVRSPLTGVQFALETLREDDGLSEEQREKIAAAGMRQADRIRRLAGGLLDADRVDTRGELRLNTRPVPVHDAAREALSYLACPVAVEIDGDPVVDADPERLEQILINLTTNAVRHGEPPVVVGAEPARGGMVAIHVRDHGPGVPESRRELLFSRFSSADTAPGSVGLGLWITRELARAHGGDVTYSQADPGARFTVVLPAADHRPGERPPS</sequence>
<comment type="subcellular location">
    <subcellularLocation>
        <location evidence="2">Cell membrane</location>
        <topology evidence="2">Multi-pass membrane protein</topology>
    </subcellularLocation>
</comment>
<comment type="catalytic activity">
    <reaction evidence="1">
        <text>ATP + protein L-histidine = ADP + protein N-phospho-L-histidine.</text>
        <dbReference type="EC" id="2.7.13.3"/>
    </reaction>
</comment>
<evidence type="ECO:0000256" key="6">
    <source>
        <dbReference type="ARBA" id="ARBA00022679"/>
    </source>
</evidence>
<reference evidence="13 14" key="1">
    <citation type="submission" date="2020-08" db="EMBL/GenBank/DDBJ databases">
        <title>Genomic Encyclopedia of Type Strains, Phase III (KMG-III): the genomes of soil and plant-associated and newly described type strains.</title>
        <authorList>
            <person name="Whitman W."/>
        </authorList>
    </citation>
    <scope>NUCLEOTIDE SEQUENCE [LARGE SCALE GENOMIC DNA]</scope>
    <source>
        <strain evidence="13 14">CECT 3303</strain>
    </source>
</reference>
<keyword evidence="14" id="KW-1185">Reference proteome</keyword>
<keyword evidence="5" id="KW-0597">Phosphoprotein</keyword>
<evidence type="ECO:0000313" key="13">
    <source>
        <dbReference type="EMBL" id="MBB5964705.1"/>
    </source>
</evidence>
<evidence type="ECO:0000256" key="9">
    <source>
        <dbReference type="ARBA" id="ARBA00022840"/>
    </source>
</evidence>
<evidence type="ECO:0000256" key="7">
    <source>
        <dbReference type="ARBA" id="ARBA00022741"/>
    </source>
</evidence>
<evidence type="ECO:0000313" key="14">
    <source>
        <dbReference type="Proteomes" id="UP000562352"/>
    </source>
</evidence>
<evidence type="ECO:0000256" key="3">
    <source>
        <dbReference type="ARBA" id="ARBA00012438"/>
    </source>
</evidence>
<dbReference type="Pfam" id="PF02518">
    <property type="entry name" value="HATPase_c"/>
    <property type="match status" value="1"/>
</dbReference>
<dbReference type="RefSeq" id="WP_184943697.1">
    <property type="nucleotide sequence ID" value="NZ_BAAAWZ010000001.1"/>
</dbReference>
<dbReference type="InterPro" id="IPR036097">
    <property type="entry name" value="HisK_dim/P_sf"/>
</dbReference>
<dbReference type="GO" id="GO:0000155">
    <property type="term" value="F:phosphorelay sensor kinase activity"/>
    <property type="evidence" value="ECO:0007669"/>
    <property type="project" value="InterPro"/>
</dbReference>
<dbReference type="Proteomes" id="UP000562352">
    <property type="component" value="Unassembled WGS sequence"/>
</dbReference>
<feature type="transmembrane region" description="Helical" evidence="11">
    <location>
        <begin position="44"/>
        <end position="62"/>
    </location>
</feature>
<dbReference type="CDD" id="cd00075">
    <property type="entry name" value="HATPase"/>
    <property type="match status" value="1"/>
</dbReference>
<keyword evidence="9" id="KW-0067">ATP-binding</keyword>
<dbReference type="InterPro" id="IPR003594">
    <property type="entry name" value="HATPase_dom"/>
</dbReference>
<feature type="transmembrane region" description="Helical" evidence="11">
    <location>
        <begin position="82"/>
        <end position="110"/>
    </location>
</feature>
<dbReference type="InterPro" id="IPR050980">
    <property type="entry name" value="2C_sensor_his_kinase"/>
</dbReference>
<gene>
    <name evidence="13" type="ORF">FHS22_003989</name>
</gene>
<dbReference type="SMART" id="SM00387">
    <property type="entry name" value="HATPase_c"/>
    <property type="match status" value="1"/>
</dbReference>
<feature type="transmembrane region" description="Helical" evidence="11">
    <location>
        <begin position="140"/>
        <end position="160"/>
    </location>
</feature>
<dbReference type="SUPFAM" id="SSF47384">
    <property type="entry name" value="Homodimeric domain of signal transducing histidine kinase"/>
    <property type="match status" value="1"/>
</dbReference>
<dbReference type="InterPro" id="IPR004358">
    <property type="entry name" value="Sig_transdc_His_kin-like_C"/>
</dbReference>
<evidence type="ECO:0000256" key="4">
    <source>
        <dbReference type="ARBA" id="ARBA00022475"/>
    </source>
</evidence>
<keyword evidence="4" id="KW-1003">Cell membrane</keyword>
<dbReference type="InterPro" id="IPR036890">
    <property type="entry name" value="HATPase_C_sf"/>
</dbReference>
<dbReference type="CDD" id="cd00082">
    <property type="entry name" value="HisKA"/>
    <property type="match status" value="1"/>
</dbReference>
<keyword evidence="6" id="KW-0808">Transferase</keyword>
<dbReference type="PROSITE" id="PS50109">
    <property type="entry name" value="HIS_KIN"/>
    <property type="match status" value="1"/>
</dbReference>
<dbReference type="InterPro" id="IPR005467">
    <property type="entry name" value="His_kinase_dom"/>
</dbReference>
<dbReference type="SUPFAM" id="SSF55874">
    <property type="entry name" value="ATPase domain of HSP90 chaperone/DNA topoisomerase II/histidine kinase"/>
    <property type="match status" value="1"/>
</dbReference>
<accession>A0A841D996</accession>
<feature type="domain" description="Histidine kinase" evidence="12">
    <location>
        <begin position="200"/>
        <end position="405"/>
    </location>
</feature>
<name>A0A841D996_PLAVE</name>